<gene>
    <name evidence="3" type="ORF">OIK44_13615</name>
</gene>
<evidence type="ECO:0000256" key="2">
    <source>
        <dbReference type="SAM" id="SignalP"/>
    </source>
</evidence>
<dbReference type="SUPFAM" id="SSF56935">
    <property type="entry name" value="Porins"/>
    <property type="match status" value="1"/>
</dbReference>
<name>A0ABT5K0Y6_9BURK</name>
<dbReference type="Pfam" id="PF07642">
    <property type="entry name" value="BBP2"/>
    <property type="match status" value="1"/>
</dbReference>
<feature type="coiled-coil region" evidence="1">
    <location>
        <begin position="26"/>
        <end position="60"/>
    </location>
</feature>
<dbReference type="RefSeq" id="WP_273671314.1">
    <property type="nucleotide sequence ID" value="NZ_JAQQXR010000005.1"/>
</dbReference>
<protein>
    <recommendedName>
        <fullName evidence="5">Porin</fullName>
    </recommendedName>
</protein>
<reference evidence="3 4" key="1">
    <citation type="submission" date="2022-10" db="EMBL/GenBank/DDBJ databases">
        <title>Janthinobacterium sp. hw3 Genome sequencing.</title>
        <authorList>
            <person name="Park S."/>
        </authorList>
    </citation>
    <scope>NUCLEOTIDE SEQUENCE [LARGE SCALE GENOMIC DNA]</scope>
    <source>
        <strain evidence="4">hw3</strain>
    </source>
</reference>
<feature type="chain" id="PRO_5046664709" description="Porin" evidence="2">
    <location>
        <begin position="25"/>
        <end position="439"/>
    </location>
</feature>
<dbReference type="InterPro" id="IPR023614">
    <property type="entry name" value="Porin_dom_sf"/>
</dbReference>
<comment type="caution">
    <text evidence="3">The sequence shown here is derived from an EMBL/GenBank/DDBJ whole genome shotgun (WGS) entry which is preliminary data.</text>
</comment>
<organism evidence="3 4">
    <name type="scientific">Janthinobacterium fluminis</name>
    <dbReference type="NCBI Taxonomy" id="2987524"/>
    <lineage>
        <taxon>Bacteria</taxon>
        <taxon>Pseudomonadati</taxon>
        <taxon>Pseudomonadota</taxon>
        <taxon>Betaproteobacteria</taxon>
        <taxon>Burkholderiales</taxon>
        <taxon>Oxalobacteraceae</taxon>
        <taxon>Janthinobacterium</taxon>
    </lineage>
</organism>
<evidence type="ECO:0000313" key="4">
    <source>
        <dbReference type="Proteomes" id="UP001221208"/>
    </source>
</evidence>
<keyword evidence="1" id="KW-0175">Coiled coil</keyword>
<sequence length="439" mass="46974">MMSKHMIAAAVAAAFLGAPLAASAGEAELLQRIEKMAAELEQLKSELRASVKKTEVVEQRQQALTAQVAAAPAASGAASGVASASGAAPATVLSGYGEINYNRPTKNASAAQSDLRRAVIGIQHRFDEKTKVVGEFELEHAVVSADDKGEFEVEQLYVEREFGNGLRAKAGLFLMPVGLLNTNHEPTAYYGVERNFVETAIIPSTWREAGLGLSGEFANGLSWDVGVTTGFDLSKWVFNADGEGRESPLGNIHQEGQLAKSRDLSVHGALNWRGVPGLLLGGSVFTGKAGHKTADFAANDARITVLDLHGRYTPGQWDLSALYARGQISNTEAVNQLNIGQPNPIPSAFAGWYLQAAYQLLKAGDYTLSPFLRYEQYNTAKSFKGVPQGVGVTPAVDEKVVTVGANLKVGEGVVLKADYQKFREDKTRDRLNLGVGFSY</sequence>
<evidence type="ECO:0000256" key="1">
    <source>
        <dbReference type="SAM" id="Coils"/>
    </source>
</evidence>
<feature type="signal peptide" evidence="2">
    <location>
        <begin position="1"/>
        <end position="24"/>
    </location>
</feature>
<dbReference type="Proteomes" id="UP001221208">
    <property type="component" value="Unassembled WGS sequence"/>
</dbReference>
<evidence type="ECO:0008006" key="5">
    <source>
        <dbReference type="Google" id="ProtNLM"/>
    </source>
</evidence>
<keyword evidence="2" id="KW-0732">Signal</keyword>
<dbReference type="Gene3D" id="2.40.160.10">
    <property type="entry name" value="Porin"/>
    <property type="match status" value="1"/>
</dbReference>
<proteinExistence type="predicted"/>
<accession>A0ABT5K0Y6</accession>
<evidence type="ECO:0000313" key="3">
    <source>
        <dbReference type="EMBL" id="MDC8758615.1"/>
    </source>
</evidence>
<dbReference type="InterPro" id="IPR011486">
    <property type="entry name" value="BBP2"/>
</dbReference>
<keyword evidence="4" id="KW-1185">Reference proteome</keyword>
<dbReference type="EMBL" id="JAQQXR010000005">
    <property type="protein sequence ID" value="MDC8758615.1"/>
    <property type="molecule type" value="Genomic_DNA"/>
</dbReference>